<keyword evidence="4" id="KW-0472">Membrane</keyword>
<evidence type="ECO:0000313" key="6">
    <source>
        <dbReference type="EMBL" id="PLW78053.1"/>
    </source>
</evidence>
<evidence type="ECO:0000256" key="3">
    <source>
        <dbReference type="ARBA" id="ARBA00023315"/>
    </source>
</evidence>
<dbReference type="RefSeq" id="WP_101532961.1">
    <property type="nucleotide sequence ID" value="NZ_JBFHIU010000017.1"/>
</dbReference>
<comment type="pathway">
    <text evidence="1">Lipid metabolism.</text>
</comment>
<keyword evidence="7" id="KW-1185">Reference proteome</keyword>
<evidence type="ECO:0000256" key="2">
    <source>
        <dbReference type="ARBA" id="ARBA00022679"/>
    </source>
</evidence>
<dbReference type="GO" id="GO:0006654">
    <property type="term" value="P:phosphatidic acid biosynthetic process"/>
    <property type="evidence" value="ECO:0007669"/>
    <property type="project" value="TreeGrafter"/>
</dbReference>
<dbReference type="InterPro" id="IPR002123">
    <property type="entry name" value="Plipid/glycerol_acylTrfase"/>
</dbReference>
<keyword evidence="2 6" id="KW-0808">Transferase</keyword>
<dbReference type="AlphaFoldDB" id="A0A2N5XU69"/>
<organism evidence="6 7">
    <name type="scientific">Cohaesibacter celericrescens</name>
    <dbReference type="NCBI Taxonomy" id="2067669"/>
    <lineage>
        <taxon>Bacteria</taxon>
        <taxon>Pseudomonadati</taxon>
        <taxon>Pseudomonadota</taxon>
        <taxon>Alphaproteobacteria</taxon>
        <taxon>Hyphomicrobiales</taxon>
        <taxon>Cohaesibacteraceae</taxon>
    </lineage>
</organism>
<dbReference type="GO" id="GO:0003841">
    <property type="term" value="F:1-acylglycerol-3-phosphate O-acyltransferase activity"/>
    <property type="evidence" value="ECO:0007669"/>
    <property type="project" value="TreeGrafter"/>
</dbReference>
<evidence type="ECO:0000256" key="1">
    <source>
        <dbReference type="ARBA" id="ARBA00005189"/>
    </source>
</evidence>
<dbReference type="Pfam" id="PF01553">
    <property type="entry name" value="Acyltransferase"/>
    <property type="match status" value="1"/>
</dbReference>
<reference evidence="6 7" key="1">
    <citation type="submission" date="2018-01" db="EMBL/GenBank/DDBJ databases">
        <title>The draft genome sequence of Cohaesibacter sp. H1304.</title>
        <authorList>
            <person name="Wang N.-N."/>
            <person name="Du Z.-J."/>
        </authorList>
    </citation>
    <scope>NUCLEOTIDE SEQUENCE [LARGE SCALE GENOMIC DNA]</scope>
    <source>
        <strain evidence="6 7">H1304</strain>
    </source>
</reference>
<accession>A0A2N5XU69</accession>
<dbReference type="OrthoDB" id="5290997at2"/>
<feature type="domain" description="Phospholipid/glycerol acyltransferase" evidence="5">
    <location>
        <begin position="72"/>
        <end position="187"/>
    </location>
</feature>
<keyword evidence="3 6" id="KW-0012">Acyltransferase</keyword>
<dbReference type="EMBL" id="PKUQ01000011">
    <property type="protein sequence ID" value="PLW78053.1"/>
    <property type="molecule type" value="Genomic_DNA"/>
</dbReference>
<dbReference type="Proteomes" id="UP000234881">
    <property type="component" value="Unassembled WGS sequence"/>
</dbReference>
<evidence type="ECO:0000313" key="7">
    <source>
        <dbReference type="Proteomes" id="UP000234881"/>
    </source>
</evidence>
<dbReference type="CDD" id="cd07989">
    <property type="entry name" value="LPLAT_AGPAT-like"/>
    <property type="match status" value="1"/>
</dbReference>
<dbReference type="SUPFAM" id="SSF69593">
    <property type="entry name" value="Glycerol-3-phosphate (1)-acyltransferase"/>
    <property type="match status" value="1"/>
</dbReference>
<comment type="caution">
    <text evidence="6">The sequence shown here is derived from an EMBL/GenBank/DDBJ whole genome shotgun (WGS) entry which is preliminary data.</text>
</comment>
<gene>
    <name evidence="6" type="ORF">C0081_06260</name>
</gene>
<sequence>MLLIRSVLFHIAFYLVTAFWASLCVFALVLPRAVVMYFARQWGLSCTRLFTLIVGGTYEVRGKENLPSGERLILASKHMSVFETFSLVPLVDDPLFILKRELTWIPLFGWAVAKGSMIPIDRGARAKTLRSMLARAKQKMAENKRQLIIFPEGTRRLRDLKPHYKFGITHVYKALEVPCYPVALNTGLFWGRQSFILYPGKIIVEILPPIPPGLEPNEFFERISTTIEENSDRLIKEAREGNSKLPPARNI</sequence>
<feature type="transmembrane region" description="Helical" evidence="4">
    <location>
        <begin position="7"/>
        <end position="30"/>
    </location>
</feature>
<dbReference type="SMART" id="SM00563">
    <property type="entry name" value="PlsC"/>
    <property type="match status" value="1"/>
</dbReference>
<name>A0A2N5XU69_9HYPH</name>
<evidence type="ECO:0000259" key="5">
    <source>
        <dbReference type="SMART" id="SM00563"/>
    </source>
</evidence>
<keyword evidence="4" id="KW-1133">Transmembrane helix</keyword>
<dbReference type="PANTHER" id="PTHR10434">
    <property type="entry name" value="1-ACYL-SN-GLYCEROL-3-PHOSPHATE ACYLTRANSFERASE"/>
    <property type="match status" value="1"/>
</dbReference>
<keyword evidence="4" id="KW-0812">Transmembrane</keyword>
<evidence type="ECO:0000256" key="4">
    <source>
        <dbReference type="SAM" id="Phobius"/>
    </source>
</evidence>
<proteinExistence type="predicted"/>
<protein>
    <submittedName>
        <fullName evidence="6">1-acyl-sn-glycerol-3-phosphate acyltransferase</fullName>
    </submittedName>
</protein>
<dbReference type="PANTHER" id="PTHR10434:SF40">
    <property type="entry name" value="1-ACYL-SN-GLYCEROL-3-PHOSPHATE ACYLTRANSFERASE"/>
    <property type="match status" value="1"/>
</dbReference>